<evidence type="ECO:0000256" key="5">
    <source>
        <dbReference type="ARBA" id="ARBA00023242"/>
    </source>
</evidence>
<feature type="compositionally biased region" description="Polar residues" evidence="8">
    <location>
        <begin position="2162"/>
        <end position="2179"/>
    </location>
</feature>
<keyword evidence="6" id="KW-0131">Cell cycle</keyword>
<evidence type="ECO:0000256" key="4">
    <source>
        <dbReference type="ARBA" id="ARBA00022895"/>
    </source>
</evidence>
<feature type="compositionally biased region" description="Low complexity" evidence="8">
    <location>
        <begin position="469"/>
        <end position="492"/>
    </location>
</feature>
<evidence type="ECO:0000256" key="7">
    <source>
        <dbReference type="ARBA" id="ARBA00046339"/>
    </source>
</evidence>
<feature type="compositionally biased region" description="Acidic residues" evidence="8">
    <location>
        <begin position="188"/>
        <end position="200"/>
    </location>
</feature>
<feature type="compositionally biased region" description="Polar residues" evidence="8">
    <location>
        <begin position="519"/>
        <end position="528"/>
    </location>
</feature>
<dbReference type="InterPro" id="IPR002639">
    <property type="entry name" value="UreF"/>
</dbReference>
<feature type="compositionally biased region" description="Polar residues" evidence="8">
    <location>
        <begin position="368"/>
        <end position="383"/>
    </location>
</feature>
<evidence type="ECO:0000256" key="2">
    <source>
        <dbReference type="ARBA" id="ARBA00004574"/>
    </source>
</evidence>
<accession>A0A9P7XMZ3</accession>
<dbReference type="SUPFAM" id="SSF48371">
    <property type="entry name" value="ARM repeat"/>
    <property type="match status" value="1"/>
</dbReference>
<feature type="region of interest" description="Disordered" evidence="8">
    <location>
        <begin position="519"/>
        <end position="555"/>
    </location>
</feature>
<comment type="caution">
    <text evidence="10">The sequence shown here is derived from an EMBL/GenBank/DDBJ whole genome shotgun (WGS) entry which is preliminary data.</text>
</comment>
<feature type="compositionally biased region" description="Low complexity" evidence="8">
    <location>
        <begin position="350"/>
        <end position="363"/>
    </location>
</feature>
<dbReference type="Pfam" id="PF01730">
    <property type="entry name" value="UreF"/>
    <property type="match status" value="1"/>
</dbReference>
<feature type="compositionally biased region" description="Low complexity" evidence="8">
    <location>
        <begin position="312"/>
        <end position="338"/>
    </location>
</feature>
<dbReference type="Pfam" id="PF12231">
    <property type="entry name" value="Rif1_N"/>
    <property type="match status" value="1"/>
</dbReference>
<keyword evidence="4" id="KW-0779">Telomere</keyword>
<dbReference type="Gene3D" id="1.25.10.10">
    <property type="entry name" value="Leucine-rich Repeat Variant"/>
    <property type="match status" value="1"/>
</dbReference>
<dbReference type="Gene3D" id="1.10.4190.10">
    <property type="entry name" value="Urease accessory protein UreF"/>
    <property type="match status" value="1"/>
</dbReference>
<dbReference type="Proteomes" id="UP000707451">
    <property type="component" value="Unassembled WGS sequence"/>
</dbReference>
<dbReference type="EMBL" id="JAHRHY010000019">
    <property type="protein sequence ID" value="KAG9062476.1"/>
    <property type="molecule type" value="Genomic_DNA"/>
</dbReference>
<protein>
    <recommendedName>
        <fullName evidence="9">Telomere-associated protein Rif1 N-terminal domain-containing protein</fullName>
    </recommendedName>
</protein>
<keyword evidence="5" id="KW-0539">Nucleus</keyword>
<evidence type="ECO:0000313" key="11">
    <source>
        <dbReference type="Proteomes" id="UP000707451"/>
    </source>
</evidence>
<feature type="region of interest" description="Disordered" evidence="8">
    <location>
        <begin position="2071"/>
        <end position="2090"/>
    </location>
</feature>
<feature type="region of interest" description="Disordered" evidence="8">
    <location>
        <begin position="2157"/>
        <end position="2272"/>
    </location>
</feature>
<dbReference type="GO" id="GO:0016151">
    <property type="term" value="F:nickel cation binding"/>
    <property type="evidence" value="ECO:0007669"/>
    <property type="project" value="InterPro"/>
</dbReference>
<evidence type="ECO:0000313" key="10">
    <source>
        <dbReference type="EMBL" id="KAG9062476.1"/>
    </source>
</evidence>
<dbReference type="InterPro" id="IPR011989">
    <property type="entry name" value="ARM-like"/>
</dbReference>
<feature type="region of interest" description="Disordered" evidence="8">
    <location>
        <begin position="181"/>
        <end position="201"/>
    </location>
</feature>
<feature type="compositionally biased region" description="Low complexity" evidence="8">
    <location>
        <begin position="2250"/>
        <end position="2271"/>
    </location>
</feature>
<name>A0A9P7XMZ3_9FUNG</name>
<dbReference type="InterPro" id="IPR038277">
    <property type="entry name" value="UreF_sf"/>
</dbReference>
<evidence type="ECO:0000256" key="6">
    <source>
        <dbReference type="ARBA" id="ARBA00023306"/>
    </source>
</evidence>
<feature type="compositionally biased region" description="Low complexity" evidence="8">
    <location>
        <begin position="1996"/>
        <end position="2027"/>
    </location>
</feature>
<comment type="similarity">
    <text evidence="7">Belongs to the UreF family.</text>
</comment>
<feature type="domain" description="Telomere-associated protein Rif1 N-terminal" evidence="9">
    <location>
        <begin position="734"/>
        <end position="1061"/>
    </location>
</feature>
<dbReference type="InterPro" id="IPR022031">
    <property type="entry name" value="Rif1_N"/>
</dbReference>
<feature type="compositionally biased region" description="Low complexity" evidence="8">
    <location>
        <begin position="2210"/>
        <end position="2238"/>
    </location>
</feature>
<dbReference type="PANTHER" id="PTHR22928">
    <property type="entry name" value="TELOMERE-ASSOCIATED PROTEIN RIF1"/>
    <property type="match status" value="1"/>
</dbReference>
<dbReference type="OrthoDB" id="9976382at2759"/>
<dbReference type="GO" id="GO:0140445">
    <property type="term" value="C:chromosome, telomeric repeat region"/>
    <property type="evidence" value="ECO:0007669"/>
    <property type="project" value="TreeGrafter"/>
</dbReference>
<feature type="compositionally biased region" description="Basic and acidic residues" evidence="8">
    <location>
        <begin position="493"/>
        <end position="502"/>
    </location>
</feature>
<comment type="subcellular location">
    <subcellularLocation>
        <location evidence="2">Chromosome</location>
        <location evidence="2">Telomere</location>
    </subcellularLocation>
    <subcellularLocation>
        <location evidence="1">Nucleus</location>
    </subcellularLocation>
</comment>
<keyword evidence="3" id="KW-0158">Chromosome</keyword>
<dbReference type="GO" id="GO:0005634">
    <property type="term" value="C:nucleus"/>
    <property type="evidence" value="ECO:0007669"/>
    <property type="project" value="UniProtKB-SubCell"/>
</dbReference>
<dbReference type="InterPro" id="IPR016024">
    <property type="entry name" value="ARM-type_fold"/>
</dbReference>
<feature type="compositionally biased region" description="Basic and acidic residues" evidence="8">
    <location>
        <begin position="2180"/>
        <end position="2203"/>
    </location>
</feature>
<proteinExistence type="inferred from homology"/>
<dbReference type="GO" id="GO:0000723">
    <property type="term" value="P:telomere maintenance"/>
    <property type="evidence" value="ECO:0007669"/>
    <property type="project" value="TreeGrafter"/>
</dbReference>
<keyword evidence="11" id="KW-1185">Reference proteome</keyword>
<evidence type="ECO:0000259" key="9">
    <source>
        <dbReference type="Pfam" id="PF12231"/>
    </source>
</evidence>
<feature type="compositionally biased region" description="Basic and acidic residues" evidence="8">
    <location>
        <begin position="1891"/>
        <end position="1904"/>
    </location>
</feature>
<feature type="compositionally biased region" description="Low complexity" evidence="8">
    <location>
        <begin position="543"/>
        <end position="555"/>
    </location>
</feature>
<feature type="region of interest" description="Disordered" evidence="8">
    <location>
        <begin position="1847"/>
        <end position="2037"/>
    </location>
</feature>
<evidence type="ECO:0000256" key="1">
    <source>
        <dbReference type="ARBA" id="ARBA00004123"/>
    </source>
</evidence>
<evidence type="ECO:0000256" key="8">
    <source>
        <dbReference type="SAM" id="MobiDB-lite"/>
    </source>
</evidence>
<evidence type="ECO:0000256" key="3">
    <source>
        <dbReference type="ARBA" id="ARBA00022454"/>
    </source>
</evidence>
<feature type="region of interest" description="Disordered" evidence="8">
    <location>
        <begin position="311"/>
        <end position="504"/>
    </location>
</feature>
<sequence length="2369" mass="259889">MSTATTPMTSLSPLDNINININSSPTPLSSHLNTTTVSTPTAPSWLLWQFLDSALPTGGFIASNGLEAFAKLHPDATSPKDIEAYVNWSVHSCGYTNLPFITAVWKLVDEWTLRDIQLKTEKGKAKAMKSVLHRIGNIDREYDVFMNNAIQNAASRKQGDGIVMMGVKCFADQLNNKASSRAKSRMLEEDDEEEGEEESELGPNIRILKPFKALLRSEEVAGHYPIAFAMIARLLGFDLATTRYLHLHLHARTLLSSAIRLALVGPFQAQHIMTRSQAKARFIDAKTADLTIEDAAQTFLLGDICSGNQIGSADSSRTSTTPAPAATTTTKESGTTTTVPGDTVAMDVSTTATTTTRAATAATMGQPVASSPSSSRDQQTNPSRKSRREEDLSYLARPKVLIQNHPPQIPLNTRFARPNTRRNASPDTRALELLGRRTKRRRRSGESEVRARPSGVGGYDISDSDDLSSADSILSSADSMDVVDDQQVQEQQVEPRDEEGARKSAKVNLIPKVAPNESVAATASNTPRRIQEETVQDTPKVSTNTATNTATDNVATSKQSCAVIEPTTDVPPARTSTIIADAAKETRSINTDRAPRMPAQITSVIQASPSRRVVFSPDKQESCLSIPNNTNIQKLKGILKTTVKPVGKLDMSKMTMPTEEEIANNRPIVKRKHKLVQKSISARLMESHIPNNKSKVPDSDSPFIGGSNSALTFAASPAKVLDPFIRESIEKLKSQDLAVRKATYDSMLDILRTSKDKTYYDEIQESIRPLTARILIDLDHGNAETVVTLSVYRCLAFLFFERPIAQLFTANEVDRLLKFVLRVTNTSNDKTLVNVSLCCLGTCMVPMKILAPYCEQIIQSIANHLNSRLNSTSATNEGILNLIAFLVNHQEEIVPSAPVWLSSLLLLLVHDVPGIRKKALESVQALIPTFLQTDDNRLRMAAIAFMNEHGEKFVQKLDEEHLKPSHVAIVLGKDLHRHPILNPMLKVVETAFNRGINKNTDAKITAFKAWTRLIYSFSRGGHLHAEKTRKLILRPIAKGLGPLNHNRTRLAATNAWMALVYGLGPELVKNADEVFFPVVRPLVTDESEHIRDLILRLLTAMFSNSGGADLLEGSQFIAPGSISFSDLGMSEAHWVRTKLLDEGLECLFLTMHLQHKITDASRDEWRLSSITGLPFLTQPCSRLWESLVRAVRDINLHEKGLKATDEAERAVSSLLYFIERVSKSNPSTLVPGDWPDQENDDVKKLQADPEKTGYIIRADIVHYLYTGLVEIMSVKTLVATRYKVRDTIHADIFDALQQESTNSESPTKITQVAEPRDATMSPMASSLQALRALYRCVGHLDDIKAKRQTTSTSVWPAVSHGPTSSLAFRDFEIKYWSIVAVRLSSSISTVNEITETHSPGVNSGYEDLFVVLLYPLSILRSMRNDKNKSLWDDHSQRTHENEDKETLRHEALFLEKRTQICLPVWTSLVRNFYRIAQHKRGRANAVLNALATRLLKFYDFGVPYVWMQPMSVSFTSILVDTMILADPKAALNTPLGRGAYYGLDSSKSQPKQSVDFVDGVLDVCLMLVKQAYRGIQLTKDLEEDPAKIPAMQDSAILLLEKVINKAPTSLVMQWIHHLHKAILLWLADSGHAIKDLPKETRQAYQARLETLWNDCILHRLQSCGEENMETGATSGFGSVVAPPSTTIRGAYDRAVATRGAGSGTGSKSAAGAGLLSRSSSSTSLSGGYGDKAAAGPFSSEELARLSPLLVAALVSGRKAVVNKTLEFWNETFGMSRVDLIYPEAFVEAMRPLKLVATVKLPGWSYEDSSQTETPQFSASMSQEALLSIPVELNVRVSASKLMKQKAGLAVSSSSSPTSSPKKDGPMTPTSVKNRARRSRLLSEEEEDDDYKFEKEEGDREDRTPTKRKRSKFVHTLELDPVNKSLIGRSSEQVRRSLSPDDAGFWDEAEVSTPTKQPVQRIPSLTRKEPRKNLPAPPVWRLEPPLQPYDPAKDDLSAATPTFPSSPATPIAAAPASASATASAAASPETNTQTTVELGNDSEVTAMDMSQQLKPRSLPLEVTNMDVAVDSTKEAPVEHHKESVAEGSKEPIAEAPRGVVVVEGPVELAAVETPNETVVMQKPVKATVEKTVIGEPGANRAEIVIEDSQSIAKVEVDEGKSMSVLSQQSASNEPENFTDSKSPKQEQEQETKVQEEVKEVVVEVRRKRGRPPNSSYASSASSTQNASSSRSTSSSPASNLEPRRKKVQRGSPTTTSPTSASASPSDSVSVSARNLTGASDESLLENGASVGGSPDTVIAVANRPSMEQDGPIVDCTEFMTALRRVEEAKELLNRLDSRQLLEVQNQIIALNQAVCGVWSQRVNDIPGRKD</sequence>
<reference evidence="10" key="1">
    <citation type="submission" date="2021-06" db="EMBL/GenBank/DDBJ databases">
        <title>Genome Sequence of Mortierella hyaline Strain SCG-10, a Cold-Adapted, Nitrate-Reducing Fungus Isolated from Soil in Minnesota, USA.</title>
        <authorList>
            <person name="Aldossari N."/>
        </authorList>
    </citation>
    <scope>NUCLEOTIDE SEQUENCE</scope>
    <source>
        <strain evidence="10">SCG-10</strain>
    </source>
</reference>
<organism evidence="10 11">
    <name type="scientific">Linnemannia hyalina</name>
    <dbReference type="NCBI Taxonomy" id="64524"/>
    <lineage>
        <taxon>Eukaryota</taxon>
        <taxon>Fungi</taxon>
        <taxon>Fungi incertae sedis</taxon>
        <taxon>Mucoromycota</taxon>
        <taxon>Mortierellomycotina</taxon>
        <taxon>Mortierellomycetes</taxon>
        <taxon>Mortierellales</taxon>
        <taxon>Mortierellaceae</taxon>
        <taxon>Linnemannia</taxon>
    </lineage>
</organism>
<dbReference type="PANTHER" id="PTHR22928:SF3">
    <property type="entry name" value="TELOMERE-ASSOCIATED PROTEIN RIF1"/>
    <property type="match status" value="1"/>
</dbReference>
<gene>
    <name evidence="10" type="ORF">KI688_005391</name>
</gene>